<gene>
    <name evidence="1" type="ORF">Acr_21g0004340</name>
</gene>
<dbReference type="OrthoDB" id="1303806at2759"/>
<name>A0A7J0GGD7_9ERIC</name>
<evidence type="ECO:0000313" key="1">
    <source>
        <dbReference type="EMBL" id="GFZ09835.1"/>
    </source>
</evidence>
<comment type="caution">
    <text evidence="1">The sequence shown here is derived from an EMBL/GenBank/DDBJ whole genome shotgun (WGS) entry which is preliminary data.</text>
</comment>
<dbReference type="EMBL" id="BJWL01000021">
    <property type="protein sequence ID" value="GFZ09835.1"/>
    <property type="molecule type" value="Genomic_DNA"/>
</dbReference>
<accession>A0A7J0GGD7</accession>
<organism evidence="1 2">
    <name type="scientific">Actinidia rufa</name>
    <dbReference type="NCBI Taxonomy" id="165716"/>
    <lineage>
        <taxon>Eukaryota</taxon>
        <taxon>Viridiplantae</taxon>
        <taxon>Streptophyta</taxon>
        <taxon>Embryophyta</taxon>
        <taxon>Tracheophyta</taxon>
        <taxon>Spermatophyta</taxon>
        <taxon>Magnoliopsida</taxon>
        <taxon>eudicotyledons</taxon>
        <taxon>Gunneridae</taxon>
        <taxon>Pentapetalae</taxon>
        <taxon>asterids</taxon>
        <taxon>Ericales</taxon>
        <taxon>Actinidiaceae</taxon>
        <taxon>Actinidia</taxon>
    </lineage>
</organism>
<keyword evidence="2" id="KW-1185">Reference proteome</keyword>
<evidence type="ECO:0000313" key="2">
    <source>
        <dbReference type="Proteomes" id="UP000585474"/>
    </source>
</evidence>
<protein>
    <submittedName>
        <fullName evidence="1">Uncharacterized protein</fullName>
    </submittedName>
</protein>
<reference evidence="1 2" key="1">
    <citation type="submission" date="2019-07" db="EMBL/GenBank/DDBJ databases">
        <title>De Novo Assembly of kiwifruit Actinidia rufa.</title>
        <authorList>
            <person name="Sugita-Konishi S."/>
            <person name="Sato K."/>
            <person name="Mori E."/>
            <person name="Abe Y."/>
            <person name="Kisaki G."/>
            <person name="Hamano K."/>
            <person name="Suezawa K."/>
            <person name="Otani M."/>
            <person name="Fukuda T."/>
            <person name="Manabe T."/>
            <person name="Gomi K."/>
            <person name="Tabuchi M."/>
            <person name="Akimitsu K."/>
            <person name="Kataoka I."/>
        </authorList>
    </citation>
    <scope>NUCLEOTIDE SEQUENCE [LARGE SCALE GENOMIC DNA]</scope>
    <source>
        <strain evidence="2">cv. Fuchu</strain>
    </source>
</reference>
<sequence length="98" mass="10997">MIVASYSIVDYAIVDAIYVVNDLIVRVDMARTRGASSARTRDALQDMHHVTPGPGGAFDLMSYVFVYLEGCCLRTVFRGDNLKLTWLESEFQTLQMIS</sequence>
<dbReference type="Proteomes" id="UP000585474">
    <property type="component" value="Unassembled WGS sequence"/>
</dbReference>
<dbReference type="AlphaFoldDB" id="A0A7J0GGD7"/>
<proteinExistence type="predicted"/>